<protein>
    <submittedName>
        <fullName evidence="1">Glycosyl transferase</fullName>
    </submittedName>
</protein>
<keyword evidence="1" id="KW-0808">Transferase</keyword>
<comment type="caution">
    <text evidence="1">The sequence shown here is derived from an EMBL/GenBank/DDBJ whole genome shotgun (WGS) entry which is preliminary data.</text>
</comment>
<organism evidence="1 2">
    <name type="scientific">Pontibacter rugosus</name>
    <dbReference type="NCBI Taxonomy" id="1745966"/>
    <lineage>
        <taxon>Bacteria</taxon>
        <taxon>Pseudomonadati</taxon>
        <taxon>Bacteroidota</taxon>
        <taxon>Cytophagia</taxon>
        <taxon>Cytophagales</taxon>
        <taxon>Hymenobacteraceae</taxon>
        <taxon>Pontibacter</taxon>
    </lineage>
</organism>
<evidence type="ECO:0000313" key="2">
    <source>
        <dbReference type="Proteomes" id="UP001597094"/>
    </source>
</evidence>
<dbReference type="SUPFAM" id="SSF53448">
    <property type="entry name" value="Nucleotide-diphospho-sugar transferases"/>
    <property type="match status" value="1"/>
</dbReference>
<accession>A0ABW3SY61</accession>
<feature type="non-terminal residue" evidence="1">
    <location>
        <position position="268"/>
    </location>
</feature>
<dbReference type="InterPro" id="IPR029044">
    <property type="entry name" value="Nucleotide-diphossugar_trans"/>
</dbReference>
<sequence>MLNFCTLFDSKFLPYGLNLHESLLKNCKSFHLYIFAFDEKCLKTLQTLNLKHTTVISLSEFEDEELLAVKPTRTPAEYCWTCTPSVVLYCINNYNLENCTYIDSDVYFYDDPLKLVDEMGSNEILLTLHNYTPKYDQTALSGKFCVQFMTFLNKKEGISALKWWRNACIEWCYARVEDEKFGDQKYLDDWETRFNKVHVLQAEGGAIAPWNIQQYELKKDQEVLYVLKDDKKAPLNFYHFHGLRFLSEQKVNLCEYKLSSDVVKLVYR</sequence>
<gene>
    <name evidence="1" type="ORF">ACFQ2O_21810</name>
</gene>
<reference evidence="2" key="1">
    <citation type="journal article" date="2019" name="Int. J. Syst. Evol. Microbiol.">
        <title>The Global Catalogue of Microorganisms (GCM) 10K type strain sequencing project: providing services to taxonomists for standard genome sequencing and annotation.</title>
        <authorList>
            <consortium name="The Broad Institute Genomics Platform"/>
            <consortium name="The Broad Institute Genome Sequencing Center for Infectious Disease"/>
            <person name="Wu L."/>
            <person name="Ma J."/>
        </authorList>
    </citation>
    <scope>NUCLEOTIDE SEQUENCE [LARGE SCALE GENOMIC DNA]</scope>
    <source>
        <strain evidence="2">JCM 31319</strain>
    </source>
</reference>
<dbReference type="Gene3D" id="3.90.550.10">
    <property type="entry name" value="Spore Coat Polysaccharide Biosynthesis Protein SpsA, Chain A"/>
    <property type="match status" value="1"/>
</dbReference>
<dbReference type="EMBL" id="JBHTLD010000442">
    <property type="protein sequence ID" value="MFD1188861.1"/>
    <property type="molecule type" value="Genomic_DNA"/>
</dbReference>
<keyword evidence="2" id="KW-1185">Reference proteome</keyword>
<name>A0ABW3SY61_9BACT</name>
<dbReference type="Proteomes" id="UP001597094">
    <property type="component" value="Unassembled WGS sequence"/>
</dbReference>
<evidence type="ECO:0000313" key="1">
    <source>
        <dbReference type="EMBL" id="MFD1188861.1"/>
    </source>
</evidence>
<proteinExistence type="predicted"/>
<dbReference type="GO" id="GO:0016740">
    <property type="term" value="F:transferase activity"/>
    <property type="evidence" value="ECO:0007669"/>
    <property type="project" value="UniProtKB-KW"/>
</dbReference>
<dbReference type="RefSeq" id="WP_377533046.1">
    <property type="nucleotide sequence ID" value="NZ_JBHTLD010000442.1"/>
</dbReference>